<dbReference type="AlphaFoldDB" id="A0A6A6H810"/>
<dbReference type="SUPFAM" id="SSF54427">
    <property type="entry name" value="NTF2-like"/>
    <property type="match status" value="1"/>
</dbReference>
<reference evidence="2" key="1">
    <citation type="journal article" date="2020" name="Stud. Mycol.">
        <title>101 Dothideomycetes genomes: a test case for predicting lifestyles and emergence of pathogens.</title>
        <authorList>
            <person name="Haridas S."/>
            <person name="Albert R."/>
            <person name="Binder M."/>
            <person name="Bloem J."/>
            <person name="Labutti K."/>
            <person name="Salamov A."/>
            <person name="Andreopoulos B."/>
            <person name="Baker S."/>
            <person name="Barry K."/>
            <person name="Bills G."/>
            <person name="Bluhm B."/>
            <person name="Cannon C."/>
            <person name="Castanera R."/>
            <person name="Culley D."/>
            <person name="Daum C."/>
            <person name="Ezra D."/>
            <person name="Gonzalez J."/>
            <person name="Henrissat B."/>
            <person name="Kuo A."/>
            <person name="Liang C."/>
            <person name="Lipzen A."/>
            <person name="Lutzoni F."/>
            <person name="Magnuson J."/>
            <person name="Mondo S."/>
            <person name="Nolan M."/>
            <person name="Ohm R."/>
            <person name="Pangilinan J."/>
            <person name="Park H.-J."/>
            <person name="Ramirez L."/>
            <person name="Alfaro M."/>
            <person name="Sun H."/>
            <person name="Tritt A."/>
            <person name="Yoshinaga Y."/>
            <person name="Zwiers L.-H."/>
            <person name="Turgeon B."/>
            <person name="Goodwin S."/>
            <person name="Spatafora J."/>
            <person name="Crous P."/>
            <person name="Grigoriev I."/>
        </authorList>
    </citation>
    <scope>NUCLEOTIDE SEQUENCE</scope>
    <source>
        <strain evidence="2">Tuck. ex Michener</strain>
    </source>
</reference>
<evidence type="ECO:0000313" key="2">
    <source>
        <dbReference type="EMBL" id="KAF2234236.1"/>
    </source>
</evidence>
<gene>
    <name evidence="2" type="ORF">EV356DRAFT_576908</name>
</gene>
<dbReference type="Gene3D" id="3.10.450.50">
    <property type="match status" value="1"/>
</dbReference>
<feature type="domain" description="SnoaL-like" evidence="1">
    <location>
        <begin position="12"/>
        <end position="157"/>
    </location>
</feature>
<dbReference type="Pfam" id="PF13577">
    <property type="entry name" value="SnoaL_4"/>
    <property type="match status" value="1"/>
</dbReference>
<dbReference type="EMBL" id="ML991800">
    <property type="protein sequence ID" value="KAF2234236.1"/>
    <property type="molecule type" value="Genomic_DNA"/>
</dbReference>
<dbReference type="InterPro" id="IPR032710">
    <property type="entry name" value="NTF2-like_dom_sf"/>
</dbReference>
<evidence type="ECO:0000259" key="1">
    <source>
        <dbReference type="Pfam" id="PF13577"/>
    </source>
</evidence>
<dbReference type="OrthoDB" id="5208229at2759"/>
<organism evidence="2 3">
    <name type="scientific">Viridothelium virens</name>
    <name type="common">Speckled blister lichen</name>
    <name type="synonym">Trypethelium virens</name>
    <dbReference type="NCBI Taxonomy" id="1048519"/>
    <lineage>
        <taxon>Eukaryota</taxon>
        <taxon>Fungi</taxon>
        <taxon>Dikarya</taxon>
        <taxon>Ascomycota</taxon>
        <taxon>Pezizomycotina</taxon>
        <taxon>Dothideomycetes</taxon>
        <taxon>Dothideomycetes incertae sedis</taxon>
        <taxon>Trypetheliales</taxon>
        <taxon>Trypetheliaceae</taxon>
        <taxon>Viridothelium</taxon>
    </lineage>
</organism>
<accession>A0A6A6H810</accession>
<dbReference type="Proteomes" id="UP000800092">
    <property type="component" value="Unassembled WGS sequence"/>
</dbReference>
<keyword evidence="3" id="KW-1185">Reference proteome</keyword>
<sequence>MTSSETYSMQQYLLDRAQIHDTLTRMYYAVDSQQYSLLSSHVLAPTVTMDYTAMFGGEPIQRTAQAQQANWTELMQKMDVTQHILTSILPELPSPGPEASVPNKANAVVNVTAYLRKKLINGEVRETRNGGRGEFELLRIPELAEKAGGNPWRVSKLKVFPVWDQGGKEFWGAE</sequence>
<proteinExistence type="predicted"/>
<name>A0A6A6H810_VIRVR</name>
<protein>
    <recommendedName>
        <fullName evidence="1">SnoaL-like domain-containing protein</fullName>
    </recommendedName>
</protein>
<evidence type="ECO:0000313" key="3">
    <source>
        <dbReference type="Proteomes" id="UP000800092"/>
    </source>
</evidence>
<dbReference type="InterPro" id="IPR037401">
    <property type="entry name" value="SnoaL-like"/>
</dbReference>